<dbReference type="OrthoDB" id="1936969at2759"/>
<reference evidence="1" key="1">
    <citation type="submission" date="2020-09" db="EMBL/GenBank/DDBJ databases">
        <title>Genome-Enabled Discovery of Anthraquinone Biosynthesis in Senna tora.</title>
        <authorList>
            <person name="Kang S.-H."/>
            <person name="Pandey R.P."/>
            <person name="Lee C.-M."/>
            <person name="Sim J.-S."/>
            <person name="Jeong J.-T."/>
            <person name="Choi B.-S."/>
            <person name="Jung M."/>
            <person name="Ginzburg D."/>
            <person name="Zhao K."/>
            <person name="Won S.Y."/>
            <person name="Oh T.-J."/>
            <person name="Yu Y."/>
            <person name="Kim N.-H."/>
            <person name="Lee O.R."/>
            <person name="Lee T.-H."/>
            <person name="Bashyal P."/>
            <person name="Kim T.-S."/>
            <person name="Lee W.-H."/>
            <person name="Kawkins C."/>
            <person name="Kim C.-K."/>
            <person name="Kim J.S."/>
            <person name="Ahn B.O."/>
            <person name="Rhee S.Y."/>
            <person name="Sohng J.K."/>
        </authorList>
    </citation>
    <scope>NUCLEOTIDE SEQUENCE</scope>
    <source>
        <tissue evidence="1">Leaf</tissue>
    </source>
</reference>
<accession>A0A834WBC8</accession>
<evidence type="ECO:0000313" key="2">
    <source>
        <dbReference type="Proteomes" id="UP000634136"/>
    </source>
</evidence>
<proteinExistence type="predicted"/>
<dbReference type="EMBL" id="JAAIUW010000009">
    <property type="protein sequence ID" value="KAF7817070.1"/>
    <property type="molecule type" value="Genomic_DNA"/>
</dbReference>
<gene>
    <name evidence="1" type="ORF">G2W53_031039</name>
</gene>
<dbReference type="AlphaFoldDB" id="A0A834WBC8"/>
<dbReference type="Proteomes" id="UP000634136">
    <property type="component" value="Unassembled WGS sequence"/>
</dbReference>
<dbReference type="PANTHER" id="PTHR34291">
    <property type="entry name" value="HYDROXYPROLINE-RICH GLYCOPROTEIN FAMILY PROTEIN"/>
    <property type="match status" value="1"/>
</dbReference>
<organism evidence="1 2">
    <name type="scientific">Senna tora</name>
    <dbReference type="NCBI Taxonomy" id="362788"/>
    <lineage>
        <taxon>Eukaryota</taxon>
        <taxon>Viridiplantae</taxon>
        <taxon>Streptophyta</taxon>
        <taxon>Embryophyta</taxon>
        <taxon>Tracheophyta</taxon>
        <taxon>Spermatophyta</taxon>
        <taxon>Magnoliopsida</taxon>
        <taxon>eudicotyledons</taxon>
        <taxon>Gunneridae</taxon>
        <taxon>Pentapetalae</taxon>
        <taxon>rosids</taxon>
        <taxon>fabids</taxon>
        <taxon>Fabales</taxon>
        <taxon>Fabaceae</taxon>
        <taxon>Caesalpinioideae</taxon>
        <taxon>Cassia clade</taxon>
        <taxon>Senna</taxon>
    </lineage>
</organism>
<keyword evidence="1" id="KW-0472">Membrane</keyword>
<dbReference type="InterPro" id="IPR037699">
    <property type="entry name" value="At5g65660-like"/>
</dbReference>
<sequence length="96" mass="11066">MEIQDTSSRWDKFQSLVPCCAFLFNLIQPDSSPSHHHHHLQKPEFPFVMTKQSEIERLPVLMPGDKVPKFIAMACPCHPPRDHEAVTVIEMPKPHN</sequence>
<name>A0A834WBC8_9FABA</name>
<keyword evidence="2" id="KW-1185">Reference proteome</keyword>
<keyword evidence="1" id="KW-0812">Transmembrane</keyword>
<protein>
    <submittedName>
        <fullName evidence="1">Putative transmembrane protein</fullName>
    </submittedName>
</protein>
<evidence type="ECO:0000313" key="1">
    <source>
        <dbReference type="EMBL" id="KAF7817070.1"/>
    </source>
</evidence>
<dbReference type="PANTHER" id="PTHR34291:SF7">
    <property type="entry name" value="PROTEIN, PUTATIVE-RELATED"/>
    <property type="match status" value="1"/>
</dbReference>
<comment type="caution">
    <text evidence="1">The sequence shown here is derived from an EMBL/GenBank/DDBJ whole genome shotgun (WGS) entry which is preliminary data.</text>
</comment>